<dbReference type="Proteomes" id="UP000789405">
    <property type="component" value="Unassembled WGS sequence"/>
</dbReference>
<proteinExistence type="predicted"/>
<accession>A0A9N9JLV7</accession>
<gene>
    <name evidence="1" type="ORF">DERYTH_LOCUS20213</name>
</gene>
<reference evidence="1" key="1">
    <citation type="submission" date="2021-06" db="EMBL/GenBank/DDBJ databases">
        <authorList>
            <person name="Kallberg Y."/>
            <person name="Tangrot J."/>
            <person name="Rosling A."/>
        </authorList>
    </citation>
    <scope>NUCLEOTIDE SEQUENCE</scope>
    <source>
        <strain evidence="1">MA453B</strain>
    </source>
</reference>
<dbReference type="AlphaFoldDB" id="A0A9N9JLV7"/>
<feature type="non-terminal residue" evidence="1">
    <location>
        <position position="1"/>
    </location>
</feature>
<comment type="caution">
    <text evidence="1">The sequence shown here is derived from an EMBL/GenBank/DDBJ whole genome shotgun (WGS) entry which is preliminary data.</text>
</comment>
<evidence type="ECO:0000313" key="1">
    <source>
        <dbReference type="EMBL" id="CAG8785015.1"/>
    </source>
</evidence>
<sequence>LEECELELFIKSQLISFEISDEKSKNKTHKHTYKYNYNNSLLLCKPVYLKLCEISDYLLSTLQNHLQLNGLTKRIHGNAGHVSKTESRVFLDYNITFPIKQFLTQYGAIYRFPSPLRHQDDSGVFIYLLTSQTYTLYEMIPNLRFQPPASDLCEVCTSFKAKLLAAKQD</sequence>
<evidence type="ECO:0000313" key="2">
    <source>
        <dbReference type="Proteomes" id="UP000789405"/>
    </source>
</evidence>
<name>A0A9N9JLV7_9GLOM</name>
<dbReference type="OrthoDB" id="2415431at2759"/>
<feature type="non-terminal residue" evidence="1">
    <location>
        <position position="169"/>
    </location>
</feature>
<protein>
    <submittedName>
        <fullName evidence="1">22760_t:CDS:1</fullName>
    </submittedName>
</protein>
<keyword evidence="2" id="KW-1185">Reference proteome</keyword>
<organism evidence="1 2">
    <name type="scientific">Dentiscutata erythropus</name>
    <dbReference type="NCBI Taxonomy" id="1348616"/>
    <lineage>
        <taxon>Eukaryota</taxon>
        <taxon>Fungi</taxon>
        <taxon>Fungi incertae sedis</taxon>
        <taxon>Mucoromycota</taxon>
        <taxon>Glomeromycotina</taxon>
        <taxon>Glomeromycetes</taxon>
        <taxon>Diversisporales</taxon>
        <taxon>Gigasporaceae</taxon>
        <taxon>Dentiscutata</taxon>
    </lineage>
</organism>
<dbReference type="EMBL" id="CAJVPY010023423">
    <property type="protein sequence ID" value="CAG8785015.1"/>
    <property type="molecule type" value="Genomic_DNA"/>
</dbReference>